<organism evidence="4 5">
    <name type="scientific">Eumeta variegata</name>
    <name type="common">Bagworm moth</name>
    <name type="synonym">Eumeta japonica</name>
    <dbReference type="NCBI Taxonomy" id="151549"/>
    <lineage>
        <taxon>Eukaryota</taxon>
        <taxon>Metazoa</taxon>
        <taxon>Ecdysozoa</taxon>
        <taxon>Arthropoda</taxon>
        <taxon>Hexapoda</taxon>
        <taxon>Insecta</taxon>
        <taxon>Pterygota</taxon>
        <taxon>Neoptera</taxon>
        <taxon>Endopterygota</taxon>
        <taxon>Lepidoptera</taxon>
        <taxon>Glossata</taxon>
        <taxon>Ditrysia</taxon>
        <taxon>Tineoidea</taxon>
        <taxon>Psychidae</taxon>
        <taxon>Oiketicinae</taxon>
        <taxon>Eumeta</taxon>
    </lineage>
</organism>
<keyword evidence="3" id="KW-0732">Signal</keyword>
<feature type="compositionally biased region" description="Polar residues" evidence="1">
    <location>
        <begin position="30"/>
        <end position="43"/>
    </location>
</feature>
<dbReference type="OrthoDB" id="6624682at2759"/>
<reference evidence="4 5" key="1">
    <citation type="journal article" date="2019" name="Commun. Biol.">
        <title>The bagworm genome reveals a unique fibroin gene that provides high tensile strength.</title>
        <authorList>
            <person name="Kono N."/>
            <person name="Nakamura H."/>
            <person name="Ohtoshi R."/>
            <person name="Tomita M."/>
            <person name="Numata K."/>
            <person name="Arakawa K."/>
        </authorList>
    </citation>
    <scope>NUCLEOTIDE SEQUENCE [LARGE SCALE GENOMIC DNA]</scope>
</reference>
<dbReference type="EMBL" id="BGZK01000678">
    <property type="protein sequence ID" value="GBP55797.1"/>
    <property type="molecule type" value="Genomic_DNA"/>
</dbReference>
<feature type="signal peptide" evidence="3">
    <location>
        <begin position="1"/>
        <end position="24"/>
    </location>
</feature>
<feature type="region of interest" description="Disordered" evidence="1">
    <location>
        <begin position="30"/>
        <end position="71"/>
    </location>
</feature>
<gene>
    <name evidence="4" type="ORF">EVAR_50213_1</name>
</gene>
<keyword evidence="2" id="KW-0812">Transmembrane</keyword>
<accession>A0A4C1X0D1</accession>
<evidence type="ECO:0000256" key="3">
    <source>
        <dbReference type="SAM" id="SignalP"/>
    </source>
</evidence>
<comment type="caution">
    <text evidence="4">The sequence shown here is derived from an EMBL/GenBank/DDBJ whole genome shotgun (WGS) entry which is preliminary data.</text>
</comment>
<evidence type="ECO:0000256" key="2">
    <source>
        <dbReference type="SAM" id="Phobius"/>
    </source>
</evidence>
<feature type="chain" id="PRO_5020033919" evidence="3">
    <location>
        <begin position="25"/>
        <end position="445"/>
    </location>
</feature>
<evidence type="ECO:0000313" key="4">
    <source>
        <dbReference type="EMBL" id="GBP55797.1"/>
    </source>
</evidence>
<dbReference type="AlphaFoldDB" id="A0A4C1X0D1"/>
<keyword evidence="5" id="KW-1185">Reference proteome</keyword>
<dbReference type="STRING" id="151549.A0A4C1X0D1"/>
<evidence type="ECO:0000313" key="5">
    <source>
        <dbReference type="Proteomes" id="UP000299102"/>
    </source>
</evidence>
<evidence type="ECO:0000256" key="1">
    <source>
        <dbReference type="SAM" id="MobiDB-lite"/>
    </source>
</evidence>
<sequence>MFSNCNTAFLRLFYLSLILICTFGDEVGKSQTFSSETSPTQTPRLEDFFWTGSGDGPPPPGQEPPAPPPPTPVVLTTTVLATVYLDSYPPQTVTDRTTGECVMNCEEEDTVPGSLAPDAVPEDRRYWLLTVIRGSTPDSLQLRLARLYQKAFLRQQERHLGIIKSLDAPTTRKKHEVHSFLANNHNGISSSISEVPMKYHEIQSSMVDPEDIVTPNTRIVDPATIVSISVTNLTNFDIANMSRALVRNNDFISVDFNESMIRGDIKTANVNEVDWILATPTVDVVKREITTDKEELLDEFYKEDLIDISLEEGGNNETILFKREIIKPEQQPPVHVHIQNITEHSETGSVQIVYVVLVGGRAVPAAVAARDMRLVRDAEVAKELGATVTTKAEPAYLKAAEGLAGAEGAGAFPQESALWALGLGAAVVLLLVLLLIVLLCRFAKR</sequence>
<feature type="compositionally biased region" description="Pro residues" evidence="1">
    <location>
        <begin position="56"/>
        <end position="71"/>
    </location>
</feature>
<name>A0A4C1X0D1_EUMVA</name>
<keyword evidence="2" id="KW-0472">Membrane</keyword>
<proteinExistence type="predicted"/>
<protein>
    <submittedName>
        <fullName evidence="4">Uncharacterized protein</fullName>
    </submittedName>
</protein>
<dbReference type="Proteomes" id="UP000299102">
    <property type="component" value="Unassembled WGS sequence"/>
</dbReference>
<keyword evidence="2" id="KW-1133">Transmembrane helix</keyword>
<feature type="transmembrane region" description="Helical" evidence="2">
    <location>
        <begin position="417"/>
        <end position="440"/>
    </location>
</feature>